<evidence type="ECO:0000256" key="4">
    <source>
        <dbReference type="SAM" id="Coils"/>
    </source>
</evidence>
<evidence type="ECO:0000256" key="1">
    <source>
        <dbReference type="ARBA" id="ARBA00022744"/>
    </source>
</evidence>
<evidence type="ECO:0000256" key="2">
    <source>
        <dbReference type="ARBA" id="ARBA00022754"/>
    </source>
</evidence>
<reference evidence="6 7" key="1">
    <citation type="journal article" date="2020" name="Nature">
        <title>Six reference-quality genomes reveal evolution of bat adaptations.</title>
        <authorList>
            <person name="Jebb D."/>
            <person name="Huang Z."/>
            <person name="Pippel M."/>
            <person name="Hughes G.M."/>
            <person name="Lavrichenko K."/>
            <person name="Devanna P."/>
            <person name="Winkler S."/>
            <person name="Jermiin L.S."/>
            <person name="Skirmuntt E.C."/>
            <person name="Katzourakis A."/>
            <person name="Burkitt-Gray L."/>
            <person name="Ray D.A."/>
            <person name="Sullivan K.A.M."/>
            <person name="Roscito J.G."/>
            <person name="Kirilenko B.M."/>
            <person name="Davalos L.M."/>
            <person name="Corthals A.P."/>
            <person name="Power M.L."/>
            <person name="Jones G."/>
            <person name="Ransome R.D."/>
            <person name="Dechmann D.K.N."/>
            <person name="Locatelli A.G."/>
            <person name="Puechmaille S.J."/>
            <person name="Fedrigo O."/>
            <person name="Jarvis E.D."/>
            <person name="Hiller M."/>
            <person name="Vernes S.C."/>
            <person name="Myers E.W."/>
            <person name="Teeling E.C."/>
        </authorList>
    </citation>
    <scope>NUCLEOTIDE SEQUENCE [LARGE SCALE GENOMIC DNA]</scope>
    <source>
        <strain evidence="6">Bat1K_MPI-CBG_1</strain>
    </source>
</reference>
<name>A0A834AH26_9CHIR</name>
<dbReference type="PANTHER" id="PTHR45616:SF21">
    <property type="entry name" value="KERATIN, TYPE II CYTOSKELETAL 7"/>
    <property type="match status" value="1"/>
</dbReference>
<proteinExistence type="predicted"/>
<keyword evidence="1" id="KW-0416">Keratin</keyword>
<dbReference type="AlphaFoldDB" id="A0A834AH26"/>
<dbReference type="GO" id="GO:0045095">
    <property type="term" value="C:keratin filament"/>
    <property type="evidence" value="ECO:0007669"/>
    <property type="project" value="TreeGrafter"/>
</dbReference>
<feature type="domain" description="IF rod" evidence="5">
    <location>
        <begin position="1"/>
        <end position="93"/>
    </location>
</feature>
<accession>A0A834AH26</accession>
<dbReference type="PROSITE" id="PS51842">
    <property type="entry name" value="IF_ROD_2"/>
    <property type="match status" value="1"/>
</dbReference>
<dbReference type="Proteomes" id="UP000664940">
    <property type="component" value="Unassembled WGS sequence"/>
</dbReference>
<evidence type="ECO:0000313" key="6">
    <source>
        <dbReference type="EMBL" id="KAF6114573.1"/>
    </source>
</evidence>
<dbReference type="GO" id="GO:0045109">
    <property type="term" value="P:intermediate filament organization"/>
    <property type="evidence" value="ECO:0007669"/>
    <property type="project" value="TreeGrafter"/>
</dbReference>
<organism evidence="6 7">
    <name type="scientific">Phyllostomus discolor</name>
    <name type="common">pale spear-nosed bat</name>
    <dbReference type="NCBI Taxonomy" id="89673"/>
    <lineage>
        <taxon>Eukaryota</taxon>
        <taxon>Metazoa</taxon>
        <taxon>Chordata</taxon>
        <taxon>Craniata</taxon>
        <taxon>Vertebrata</taxon>
        <taxon>Euteleostomi</taxon>
        <taxon>Mammalia</taxon>
        <taxon>Eutheria</taxon>
        <taxon>Laurasiatheria</taxon>
        <taxon>Chiroptera</taxon>
        <taxon>Yangochiroptera</taxon>
        <taxon>Phyllostomidae</taxon>
        <taxon>Phyllostominae</taxon>
        <taxon>Phyllostomus</taxon>
    </lineage>
</organism>
<keyword evidence="2" id="KW-0403">Intermediate filament</keyword>
<evidence type="ECO:0000256" key="3">
    <source>
        <dbReference type="ARBA" id="ARBA00023054"/>
    </source>
</evidence>
<dbReference type="Pfam" id="PF00038">
    <property type="entry name" value="Filament"/>
    <property type="match status" value="1"/>
</dbReference>
<evidence type="ECO:0000259" key="5">
    <source>
        <dbReference type="PROSITE" id="PS51842"/>
    </source>
</evidence>
<dbReference type="Gene3D" id="1.20.5.170">
    <property type="match status" value="1"/>
</dbReference>
<dbReference type="EMBL" id="JABVXQ010000004">
    <property type="protein sequence ID" value="KAF6114573.1"/>
    <property type="molecule type" value="Genomic_DNA"/>
</dbReference>
<feature type="coiled-coil region" evidence="4">
    <location>
        <begin position="5"/>
        <end position="57"/>
    </location>
</feature>
<dbReference type="PANTHER" id="PTHR45616">
    <property type="entry name" value="GATA-TYPE DOMAIN-CONTAINING PROTEIN"/>
    <property type="match status" value="1"/>
</dbReference>
<dbReference type="GO" id="GO:0031424">
    <property type="term" value="P:keratinization"/>
    <property type="evidence" value="ECO:0007669"/>
    <property type="project" value="TreeGrafter"/>
</dbReference>
<dbReference type="GO" id="GO:0030280">
    <property type="term" value="F:structural constituent of skin epidermis"/>
    <property type="evidence" value="ECO:0007669"/>
    <property type="project" value="TreeGrafter"/>
</dbReference>
<comment type="caution">
    <text evidence="6">The sequence shown here is derived from an EMBL/GenBank/DDBJ whole genome shotgun (WGS) entry which is preliminary data.</text>
</comment>
<dbReference type="SUPFAM" id="SSF64593">
    <property type="entry name" value="Intermediate filament protein, coiled coil region"/>
    <property type="match status" value="1"/>
</dbReference>
<sequence length="125" mass="13631">MNWTIQRLQAEIDNIKYLCAKLEATISEAEDHRELALKGAHDKQEELEAALHQTRENMAWQLREYQELTNVKLALDIEIATYCKLLECRVLVKGDGVGTSNISVVNSAGGSGSGLTCRGTIGGGG</sequence>
<keyword evidence="3 4" id="KW-0175">Coiled coil</keyword>
<gene>
    <name evidence="6" type="ORF">HJG60_010538</name>
</gene>
<protein>
    <recommendedName>
        <fullName evidence="5">IF rod domain-containing protein</fullName>
    </recommendedName>
</protein>
<evidence type="ECO:0000313" key="7">
    <source>
        <dbReference type="Proteomes" id="UP000664940"/>
    </source>
</evidence>
<dbReference type="InterPro" id="IPR039008">
    <property type="entry name" value="IF_rod_dom"/>
</dbReference>
<dbReference type="GO" id="GO:0005615">
    <property type="term" value="C:extracellular space"/>
    <property type="evidence" value="ECO:0007669"/>
    <property type="project" value="TreeGrafter"/>
</dbReference>